<evidence type="ECO:0000256" key="3">
    <source>
        <dbReference type="ARBA" id="ARBA00022833"/>
    </source>
</evidence>
<keyword evidence="8" id="KW-1185">Reference proteome</keyword>
<evidence type="ECO:0000256" key="5">
    <source>
        <dbReference type="SAM" id="Phobius"/>
    </source>
</evidence>
<evidence type="ECO:0000313" key="7">
    <source>
        <dbReference type="EMBL" id="KAK0705363.1"/>
    </source>
</evidence>
<evidence type="ECO:0000313" key="8">
    <source>
        <dbReference type="Proteomes" id="UP001172102"/>
    </source>
</evidence>
<feature type="transmembrane region" description="Helical" evidence="5">
    <location>
        <begin position="273"/>
        <end position="294"/>
    </location>
</feature>
<keyword evidence="5" id="KW-1133">Transmembrane helix</keyword>
<feature type="transmembrane region" description="Helical" evidence="5">
    <location>
        <begin position="229"/>
        <end position="252"/>
    </location>
</feature>
<sequence length="343" mass="38685">MDTSYSGNRQWSWPPGLGTDATQRRESSPSPDAHPASDFNAQNGQAPNPQPAQERRHYKPRTCRICLEVVHPTTEIDDSITAGLFANRARVRYVSEDPELGRLMSPCLCKGSQKYVHEGCLQAWRQASPLSDRNFWRCPTCHFEYRLNRLRWGRWLSSKLLRAALTMLVLIVTVFFLGFVADPIINLWVDPLGSIADTISDVIHDIEAINPIEDEDDPGTWSFHFLKGFLSLGLLGFLKTFLAMSPWHWFNLRTGGVVGGRRRGATGRDRIESINWALVMIGIFTFLGATYKLVSHLSAQALEKASDRVVDVQGDDPDEDEDGEDDEDDQVPEPTAKESRKDR</sequence>
<dbReference type="GO" id="GO:0008270">
    <property type="term" value="F:zinc ion binding"/>
    <property type="evidence" value="ECO:0007669"/>
    <property type="project" value="UniProtKB-KW"/>
</dbReference>
<evidence type="ECO:0000259" key="6">
    <source>
        <dbReference type="PROSITE" id="PS51292"/>
    </source>
</evidence>
<dbReference type="InterPro" id="IPR011016">
    <property type="entry name" value="Znf_RING-CH"/>
</dbReference>
<feature type="region of interest" description="Disordered" evidence="4">
    <location>
        <begin position="306"/>
        <end position="343"/>
    </location>
</feature>
<dbReference type="PANTHER" id="PTHR46347:SF1">
    <property type="entry name" value="RING_FYVE_PHD ZINC FINGER SUPERFAMILY PROTEIN"/>
    <property type="match status" value="1"/>
</dbReference>
<keyword evidence="5" id="KW-0472">Membrane</keyword>
<dbReference type="InterPro" id="IPR013083">
    <property type="entry name" value="Znf_RING/FYVE/PHD"/>
</dbReference>
<dbReference type="Proteomes" id="UP001172102">
    <property type="component" value="Unassembled WGS sequence"/>
</dbReference>
<feature type="compositionally biased region" description="Acidic residues" evidence="4">
    <location>
        <begin position="313"/>
        <end position="331"/>
    </location>
</feature>
<feature type="transmembrane region" description="Helical" evidence="5">
    <location>
        <begin position="160"/>
        <end position="181"/>
    </location>
</feature>
<protein>
    <recommendedName>
        <fullName evidence="6">RING-CH-type domain-containing protein</fullName>
    </recommendedName>
</protein>
<dbReference type="Gene3D" id="3.30.40.10">
    <property type="entry name" value="Zinc/RING finger domain, C3HC4 (zinc finger)"/>
    <property type="match status" value="1"/>
</dbReference>
<dbReference type="Pfam" id="PF12906">
    <property type="entry name" value="RINGv"/>
    <property type="match status" value="1"/>
</dbReference>
<comment type="caution">
    <text evidence="7">The sequence shown here is derived from an EMBL/GenBank/DDBJ whole genome shotgun (WGS) entry which is preliminary data.</text>
</comment>
<keyword evidence="1" id="KW-0479">Metal-binding</keyword>
<dbReference type="CDD" id="cd16495">
    <property type="entry name" value="RING_CH-C4HC3_MARCH"/>
    <property type="match status" value="1"/>
</dbReference>
<evidence type="ECO:0000256" key="2">
    <source>
        <dbReference type="ARBA" id="ARBA00022771"/>
    </source>
</evidence>
<gene>
    <name evidence="7" type="ORF">B0H67DRAFT_498464</name>
</gene>
<keyword evidence="2" id="KW-0863">Zinc-finger</keyword>
<feature type="domain" description="RING-CH-type" evidence="6">
    <location>
        <begin position="81"/>
        <end position="148"/>
    </location>
</feature>
<organism evidence="7 8">
    <name type="scientific">Lasiosphaeris hirsuta</name>
    <dbReference type="NCBI Taxonomy" id="260670"/>
    <lineage>
        <taxon>Eukaryota</taxon>
        <taxon>Fungi</taxon>
        <taxon>Dikarya</taxon>
        <taxon>Ascomycota</taxon>
        <taxon>Pezizomycotina</taxon>
        <taxon>Sordariomycetes</taxon>
        <taxon>Sordariomycetidae</taxon>
        <taxon>Sordariales</taxon>
        <taxon>Lasiosphaeriaceae</taxon>
        <taxon>Lasiosphaeris</taxon>
    </lineage>
</organism>
<dbReference type="AlphaFoldDB" id="A0AA40DMJ5"/>
<keyword evidence="3" id="KW-0862">Zinc</keyword>
<proteinExistence type="predicted"/>
<dbReference type="EMBL" id="JAUKUA010000007">
    <property type="protein sequence ID" value="KAK0705363.1"/>
    <property type="molecule type" value="Genomic_DNA"/>
</dbReference>
<evidence type="ECO:0000256" key="1">
    <source>
        <dbReference type="ARBA" id="ARBA00022723"/>
    </source>
</evidence>
<feature type="compositionally biased region" description="Polar residues" evidence="4">
    <location>
        <begin position="1"/>
        <end position="11"/>
    </location>
</feature>
<keyword evidence="5" id="KW-0812">Transmembrane</keyword>
<name>A0AA40DMJ5_9PEZI</name>
<dbReference type="PROSITE" id="PS51292">
    <property type="entry name" value="ZF_RING_CH"/>
    <property type="match status" value="1"/>
</dbReference>
<dbReference type="PANTHER" id="PTHR46347">
    <property type="entry name" value="RING/FYVE/PHD ZINC FINGER SUPERFAMILY PROTEIN"/>
    <property type="match status" value="1"/>
</dbReference>
<feature type="region of interest" description="Disordered" evidence="4">
    <location>
        <begin position="1"/>
        <end position="57"/>
    </location>
</feature>
<dbReference type="SUPFAM" id="SSF57850">
    <property type="entry name" value="RING/U-box"/>
    <property type="match status" value="1"/>
</dbReference>
<accession>A0AA40DMJ5</accession>
<dbReference type="SMART" id="SM00744">
    <property type="entry name" value="RINGv"/>
    <property type="match status" value="1"/>
</dbReference>
<reference evidence="7" key="1">
    <citation type="submission" date="2023-06" db="EMBL/GenBank/DDBJ databases">
        <title>Genome-scale phylogeny and comparative genomics of the fungal order Sordariales.</title>
        <authorList>
            <consortium name="Lawrence Berkeley National Laboratory"/>
            <person name="Hensen N."/>
            <person name="Bonometti L."/>
            <person name="Westerberg I."/>
            <person name="Brannstrom I.O."/>
            <person name="Guillou S."/>
            <person name="Cros-Aarteil S."/>
            <person name="Calhoun S."/>
            <person name="Haridas S."/>
            <person name="Kuo A."/>
            <person name="Mondo S."/>
            <person name="Pangilinan J."/>
            <person name="Riley R."/>
            <person name="Labutti K."/>
            <person name="Andreopoulos B."/>
            <person name="Lipzen A."/>
            <person name="Chen C."/>
            <person name="Yanf M."/>
            <person name="Daum C."/>
            <person name="Ng V."/>
            <person name="Clum A."/>
            <person name="Steindorff A."/>
            <person name="Ohm R."/>
            <person name="Martin F."/>
            <person name="Silar P."/>
            <person name="Natvig D."/>
            <person name="Lalanne C."/>
            <person name="Gautier V."/>
            <person name="Ament-Velasquez S.L."/>
            <person name="Kruys A."/>
            <person name="Hutchinson M.I."/>
            <person name="Powell A.J."/>
            <person name="Barry K."/>
            <person name="Miller A.N."/>
            <person name="Grigoriev I.V."/>
            <person name="Debuchy R."/>
            <person name="Gladieux P."/>
            <person name="Thoren M.H."/>
            <person name="Johannesson H."/>
        </authorList>
    </citation>
    <scope>NUCLEOTIDE SEQUENCE</scope>
    <source>
        <strain evidence="7">SMH4607-1</strain>
    </source>
</reference>
<feature type="compositionally biased region" description="Low complexity" evidence="4">
    <location>
        <begin position="28"/>
        <end position="47"/>
    </location>
</feature>
<evidence type="ECO:0000256" key="4">
    <source>
        <dbReference type="SAM" id="MobiDB-lite"/>
    </source>
</evidence>